<proteinExistence type="predicted"/>
<evidence type="ECO:0000313" key="2">
    <source>
        <dbReference type="RefSeq" id="XP_026275971.2"/>
    </source>
</evidence>
<dbReference type="GeneID" id="113204838"/>
<sequence>MSDGIVFDLRPSADDEKGGFHRLAIGAAKNEKITFSFVDSGREELLNSKTVPHVISAGQWASLWLRFGLGRVLLGQQGVETPIFDWPYKQGESFTPTALRYHSVQRHAIGLHLDCPNTDCPIQRVDSDDFSSLFPFNVWRLKHDGRAGLQLAMQGSGVALVALYSLPEDPPHVFRLERNAVSLSRGNDTLKRVDLAGAPVLVDKRWTYFDISLHDKKVGPPELFTISPGDTGALHCH</sequence>
<dbReference type="OrthoDB" id="1915767at2759"/>
<accession>A0A6J1SB93</accession>
<dbReference type="RefSeq" id="XP_026275971.2">
    <property type="nucleotide sequence ID" value="XM_026420186.2"/>
</dbReference>
<gene>
    <name evidence="2" type="primary">LOC113204838</name>
</gene>
<keyword evidence="1" id="KW-1185">Reference proteome</keyword>
<reference evidence="2" key="1">
    <citation type="submission" date="2025-08" db="UniProtKB">
        <authorList>
            <consortium name="RefSeq"/>
        </authorList>
    </citation>
    <scope>IDENTIFICATION</scope>
    <source>
        <tissue evidence="2">Whole organism</tissue>
    </source>
</reference>
<dbReference type="KEGG" id="foc:113204838"/>
<dbReference type="Proteomes" id="UP000504606">
    <property type="component" value="Unplaced"/>
</dbReference>
<organism evidence="1 2">
    <name type="scientific">Frankliniella occidentalis</name>
    <name type="common">Western flower thrips</name>
    <name type="synonym">Euthrips occidentalis</name>
    <dbReference type="NCBI Taxonomy" id="133901"/>
    <lineage>
        <taxon>Eukaryota</taxon>
        <taxon>Metazoa</taxon>
        <taxon>Ecdysozoa</taxon>
        <taxon>Arthropoda</taxon>
        <taxon>Hexapoda</taxon>
        <taxon>Insecta</taxon>
        <taxon>Pterygota</taxon>
        <taxon>Neoptera</taxon>
        <taxon>Paraneoptera</taxon>
        <taxon>Thysanoptera</taxon>
        <taxon>Terebrantia</taxon>
        <taxon>Thripoidea</taxon>
        <taxon>Thripidae</taxon>
        <taxon>Frankliniella</taxon>
    </lineage>
</organism>
<evidence type="ECO:0000313" key="1">
    <source>
        <dbReference type="Proteomes" id="UP000504606"/>
    </source>
</evidence>
<protein>
    <submittedName>
        <fullName evidence="2">Uncharacterized protein LOC113204838</fullName>
    </submittedName>
</protein>
<dbReference type="AlphaFoldDB" id="A0A6J1SB93"/>
<name>A0A6J1SB93_FRAOC</name>